<dbReference type="InterPro" id="IPR013482">
    <property type="entry name" value="Molybde_CF_guanTrfase"/>
</dbReference>
<dbReference type="InterPro" id="IPR036135">
    <property type="entry name" value="MoeA_linker/N_sf"/>
</dbReference>
<keyword evidence="5" id="KW-0500">Molybdenum</keyword>
<evidence type="ECO:0000256" key="1">
    <source>
        <dbReference type="ARBA" id="ARBA00001946"/>
    </source>
</evidence>
<dbReference type="EMBL" id="DYXE01000060">
    <property type="protein sequence ID" value="HJH49982.1"/>
    <property type="molecule type" value="Genomic_DNA"/>
</dbReference>
<accession>A0A9D3AJC6</accession>
<dbReference type="RefSeq" id="WP_083262855.1">
    <property type="nucleotide sequence ID" value="NZ_CABMJS010000014.1"/>
</dbReference>
<dbReference type="Proteomes" id="UP000813420">
    <property type="component" value="Unassembled WGS sequence"/>
</dbReference>
<dbReference type="CDD" id="cd00887">
    <property type="entry name" value="MoeA"/>
    <property type="match status" value="1"/>
</dbReference>
<dbReference type="CDD" id="cd02503">
    <property type="entry name" value="MobA"/>
    <property type="match status" value="1"/>
</dbReference>
<dbReference type="Pfam" id="PF03453">
    <property type="entry name" value="MoeA_N"/>
    <property type="match status" value="1"/>
</dbReference>
<dbReference type="SUPFAM" id="SSF53448">
    <property type="entry name" value="Nucleotide-diphospho-sugar transferases"/>
    <property type="match status" value="1"/>
</dbReference>
<feature type="binding site" evidence="12">
    <location>
        <position position="66"/>
    </location>
    <ligand>
        <name>GTP</name>
        <dbReference type="ChEBI" id="CHEBI:37565"/>
    </ligand>
</feature>
<comment type="function">
    <text evidence="2">Catalyzes the insertion of molybdate into adenylated molybdopterin with the concomitant release of AMP.</text>
</comment>
<evidence type="ECO:0000256" key="2">
    <source>
        <dbReference type="ARBA" id="ARBA00002901"/>
    </source>
</evidence>
<reference evidence="14" key="1">
    <citation type="journal article" date="2021" name="PeerJ">
        <title>Extensive microbial diversity within the chicken gut microbiome revealed by metagenomics and culture.</title>
        <authorList>
            <person name="Gilroy R."/>
            <person name="Ravi A."/>
            <person name="Getino M."/>
            <person name="Pursley I."/>
            <person name="Horton D.L."/>
            <person name="Alikhan N.F."/>
            <person name="Baker D."/>
            <person name="Gharbi K."/>
            <person name="Hall N."/>
            <person name="Watson M."/>
            <person name="Adriaenssens E.M."/>
            <person name="Foster-Nyarko E."/>
            <person name="Jarju S."/>
            <person name="Secka A."/>
            <person name="Antonio M."/>
            <person name="Oren A."/>
            <person name="Chaudhuri R.R."/>
            <person name="La Ragione R."/>
            <person name="Hildebrand F."/>
            <person name="Pallen M.J."/>
        </authorList>
    </citation>
    <scope>NUCLEOTIDE SEQUENCE</scope>
    <source>
        <strain evidence="14">USAMLcec4-12693</strain>
    </source>
</reference>
<organism evidence="14 15">
    <name type="scientific">Merdimonas faecis</name>
    <dbReference type="NCBI Taxonomy" id="1653435"/>
    <lineage>
        <taxon>Bacteria</taxon>
        <taxon>Bacillati</taxon>
        <taxon>Bacillota</taxon>
        <taxon>Clostridia</taxon>
        <taxon>Lachnospirales</taxon>
        <taxon>Lachnospiraceae</taxon>
        <taxon>Merdimonas</taxon>
    </lineage>
</organism>
<comment type="caution">
    <text evidence="12">Lacks conserved residue(s) required for the propagation of feature annotation.</text>
</comment>
<evidence type="ECO:0000256" key="11">
    <source>
        <dbReference type="ARBA" id="ARBA00047317"/>
    </source>
</evidence>
<evidence type="ECO:0000256" key="8">
    <source>
        <dbReference type="ARBA" id="ARBA00022842"/>
    </source>
</evidence>
<dbReference type="SUPFAM" id="SSF63882">
    <property type="entry name" value="MoeA N-terminal region -like"/>
    <property type="match status" value="1"/>
</dbReference>
<dbReference type="HAMAP" id="MF_00316">
    <property type="entry name" value="MobA"/>
    <property type="match status" value="1"/>
</dbReference>
<dbReference type="InterPro" id="IPR005111">
    <property type="entry name" value="MoeA_C_domain_IV"/>
</dbReference>
<dbReference type="Gene3D" id="3.90.550.10">
    <property type="entry name" value="Spore Coat Polysaccharide Biosynthesis Protein SpsA, Chain A"/>
    <property type="match status" value="1"/>
</dbReference>
<dbReference type="SUPFAM" id="SSF63867">
    <property type="entry name" value="MoeA C-terminal domain-like"/>
    <property type="match status" value="1"/>
</dbReference>
<dbReference type="OrthoDB" id="9804758at2"/>
<keyword evidence="7 12" id="KW-0479">Metal-binding</keyword>
<dbReference type="GO" id="GO:0061599">
    <property type="term" value="F:molybdopterin molybdotransferase activity"/>
    <property type="evidence" value="ECO:0007669"/>
    <property type="project" value="UniProtKB-EC"/>
</dbReference>
<evidence type="ECO:0000313" key="14">
    <source>
        <dbReference type="EMBL" id="HJH49982.1"/>
    </source>
</evidence>
<dbReference type="InterPro" id="IPR038987">
    <property type="entry name" value="MoeA-like"/>
</dbReference>
<comment type="similarity">
    <text evidence="4">Belongs to the MoeA family.</text>
</comment>
<dbReference type="InterPro" id="IPR036425">
    <property type="entry name" value="MoaB/Mog-like_dom_sf"/>
</dbReference>
<evidence type="ECO:0000256" key="10">
    <source>
        <dbReference type="ARBA" id="ARBA00023150"/>
    </source>
</evidence>
<comment type="domain">
    <text evidence="12">The N-terminal domain determines nucleotide recognition and specific binding, while the C-terminal domain determines the specific binding to the target protein.</text>
</comment>
<dbReference type="PANTHER" id="PTHR10192:SF5">
    <property type="entry name" value="GEPHYRIN"/>
    <property type="match status" value="1"/>
</dbReference>
<feature type="binding site" evidence="12">
    <location>
        <begin position="9"/>
        <end position="11"/>
    </location>
    <ligand>
        <name>GTP</name>
        <dbReference type="ChEBI" id="CHEBI:37565"/>
    </ligand>
</feature>
<dbReference type="Gene3D" id="2.40.340.10">
    <property type="entry name" value="MoeA, C-terminal, domain IV"/>
    <property type="match status" value="1"/>
</dbReference>
<protein>
    <recommendedName>
        <fullName evidence="12">Probable molybdenum cofactor guanylyltransferase</fullName>
        <shortName evidence="12">MoCo guanylyltransferase</shortName>
        <ecNumber evidence="12">2.7.7.77</ecNumber>
    </recommendedName>
    <alternativeName>
        <fullName evidence="12">GTP:molybdopterin guanylyltransferase</fullName>
    </alternativeName>
    <alternativeName>
        <fullName evidence="12">Mo-MPT guanylyltransferase</fullName>
    </alternativeName>
    <alternativeName>
        <fullName evidence="12">Molybdopterin guanylyltransferase</fullName>
    </alternativeName>
    <alternativeName>
        <fullName evidence="12">Molybdopterin-guanine dinucleotide synthase</fullName>
        <shortName evidence="12">MGD synthase</shortName>
    </alternativeName>
</protein>
<dbReference type="Pfam" id="PF00994">
    <property type="entry name" value="MoCF_biosynth"/>
    <property type="match status" value="1"/>
</dbReference>
<dbReference type="NCBIfam" id="TIGR00177">
    <property type="entry name" value="molyb_syn"/>
    <property type="match status" value="1"/>
</dbReference>
<comment type="cofactor">
    <cofactor evidence="1 12">
        <name>Mg(2+)</name>
        <dbReference type="ChEBI" id="CHEBI:18420"/>
    </cofactor>
</comment>
<comment type="caution">
    <text evidence="14">The sequence shown here is derived from an EMBL/GenBank/DDBJ whole genome shotgun (WGS) entry which is preliminary data.</text>
</comment>
<dbReference type="SMART" id="SM00852">
    <property type="entry name" value="MoCF_biosynth"/>
    <property type="match status" value="1"/>
</dbReference>
<keyword evidence="6 12" id="KW-0808">Transferase</keyword>
<dbReference type="FunFam" id="2.170.190.11:FF:000001">
    <property type="entry name" value="Molybdopterin molybdenumtransferase"/>
    <property type="match status" value="1"/>
</dbReference>
<comment type="similarity">
    <text evidence="12">Belongs to the MobA family.</text>
</comment>
<feature type="binding site" evidence="12">
    <location>
        <position position="22"/>
    </location>
    <ligand>
        <name>GTP</name>
        <dbReference type="ChEBI" id="CHEBI:37565"/>
    </ligand>
</feature>
<comment type="subcellular location">
    <subcellularLocation>
        <location evidence="12">Cytoplasm</location>
    </subcellularLocation>
</comment>
<dbReference type="InterPro" id="IPR029044">
    <property type="entry name" value="Nucleotide-diphossugar_trans"/>
</dbReference>
<proteinExistence type="inferred from homology"/>
<evidence type="ECO:0000256" key="4">
    <source>
        <dbReference type="ARBA" id="ARBA00010763"/>
    </source>
</evidence>
<dbReference type="GO" id="GO:0061603">
    <property type="term" value="F:molybdenum cofactor guanylyltransferase activity"/>
    <property type="evidence" value="ECO:0007669"/>
    <property type="project" value="UniProtKB-EC"/>
</dbReference>
<dbReference type="InterPro" id="IPR036688">
    <property type="entry name" value="MoeA_C_domain_IV_sf"/>
</dbReference>
<dbReference type="Gene3D" id="3.40.980.10">
    <property type="entry name" value="MoaB/Mog-like domain"/>
    <property type="match status" value="1"/>
</dbReference>
<feature type="binding site" evidence="12">
    <location>
        <position position="95"/>
    </location>
    <ligand>
        <name>Mg(2+)</name>
        <dbReference type="ChEBI" id="CHEBI:18420"/>
    </ligand>
</feature>
<keyword evidence="10 12" id="KW-0501">Molybdenum cofactor biosynthesis</keyword>
<dbReference type="SUPFAM" id="SSF53218">
    <property type="entry name" value="Molybdenum cofactor biosynthesis proteins"/>
    <property type="match status" value="1"/>
</dbReference>
<keyword evidence="12" id="KW-0547">Nucleotide-binding</keyword>
<dbReference type="GO" id="GO:0046872">
    <property type="term" value="F:metal ion binding"/>
    <property type="evidence" value="ECO:0007669"/>
    <property type="project" value="UniProtKB-KW"/>
</dbReference>
<dbReference type="InterPro" id="IPR025877">
    <property type="entry name" value="MobA-like_NTP_Trfase"/>
</dbReference>
<dbReference type="GO" id="GO:0005829">
    <property type="term" value="C:cytosol"/>
    <property type="evidence" value="ECO:0007669"/>
    <property type="project" value="TreeGrafter"/>
</dbReference>
<gene>
    <name evidence="12" type="primary">mobA</name>
    <name evidence="14" type="ORF">K8V39_06945</name>
</gene>
<comment type="pathway">
    <text evidence="3">Cofactor biosynthesis; molybdopterin biosynthesis.</text>
</comment>
<dbReference type="NCBIfam" id="NF045515">
    <property type="entry name" value="Glp_gephyrin"/>
    <property type="match status" value="1"/>
</dbReference>
<dbReference type="Pfam" id="PF12804">
    <property type="entry name" value="NTP_transf_3"/>
    <property type="match status" value="1"/>
</dbReference>
<dbReference type="AlphaFoldDB" id="A0A9D3AJC6"/>
<evidence type="ECO:0000259" key="13">
    <source>
        <dbReference type="SMART" id="SM00852"/>
    </source>
</evidence>
<evidence type="ECO:0000256" key="7">
    <source>
        <dbReference type="ARBA" id="ARBA00022723"/>
    </source>
</evidence>
<feature type="domain" description="MoaB/Mog" evidence="13">
    <location>
        <begin position="364"/>
        <end position="502"/>
    </location>
</feature>
<comment type="function">
    <text evidence="12">Transfers a GMP moiety from GTP to Mo-molybdopterin (Mo-MPT) cofactor (Moco or molybdenum cofactor) to form Mo-molybdopterin guanine dinucleotide (Mo-MGD) cofactor.</text>
</comment>
<keyword evidence="12" id="KW-0963">Cytoplasm</keyword>
<feature type="binding site" evidence="12">
    <location>
        <position position="95"/>
    </location>
    <ligand>
        <name>GTP</name>
        <dbReference type="ChEBI" id="CHEBI:37565"/>
    </ligand>
</feature>
<keyword evidence="9 12" id="KW-0342">GTP-binding</keyword>
<dbReference type="Pfam" id="PF03454">
    <property type="entry name" value="MoeA_C"/>
    <property type="match status" value="1"/>
</dbReference>
<dbReference type="InterPro" id="IPR005110">
    <property type="entry name" value="MoeA_linker/N"/>
</dbReference>
<keyword evidence="8 12" id="KW-0460">Magnesium</keyword>
<evidence type="ECO:0000313" key="15">
    <source>
        <dbReference type="Proteomes" id="UP000813420"/>
    </source>
</evidence>
<sequence>MREIAGCILAGGKNLRMGGEKKVYLKYQGETFLDRIRGNFRNFPRIYLSVEDRGRYQEEGMILVEDEVPGAGPMGGIASVLRRCREDAVLVAPCDMIFLSEASIEKLKSAYEETGKPVLFEGEFLPLPGVYTKSMLPRMERHLESGDYRLKSLWEKEDYVTVKGPGKEELRNINRIEEYRKLAWIPAKEAAELLKNAAEEISETEMVSLKEATGRILSEDLAAKEDQPPFPRSPLDGYAIRSCDSRGASWKRPVRLSVTEKIYAGQMAKHRVGEGEAVRLMTGAPIPEGADTVIRQEHTKPLADGMVEICEELKPWQNYCPKGEDFCKGTVLLRGGKRMDFAAVGMAAAAGYEEVPVKRRVRAAVLATGDELQEPGEPLKPGGIYNSNGYLLGARLSELGVEVERSVRRADDTEAIAGWIREMREKVDLILTTGGVSVGEKDLMPEVFEALGIRKLFHGVQVKPGAPTMAGMYGNVPVIALSGNPFGAMVHLELLVRPVLEKMTGSSFYAPEYRKGVLVSDFVRPCESPRIVRARWEDGRISFPEQHASGVLASLGECNCLAEIKGRKEGVRKGETIWVRMLANNL</sequence>
<evidence type="ECO:0000256" key="12">
    <source>
        <dbReference type="HAMAP-Rule" id="MF_00316"/>
    </source>
</evidence>
<dbReference type="GO" id="GO:0006777">
    <property type="term" value="P:Mo-molybdopterin cofactor biosynthetic process"/>
    <property type="evidence" value="ECO:0007669"/>
    <property type="project" value="UniProtKB-KW"/>
</dbReference>
<evidence type="ECO:0000256" key="3">
    <source>
        <dbReference type="ARBA" id="ARBA00005046"/>
    </source>
</evidence>
<evidence type="ECO:0000256" key="9">
    <source>
        <dbReference type="ARBA" id="ARBA00023134"/>
    </source>
</evidence>
<dbReference type="Gene3D" id="3.90.105.10">
    <property type="entry name" value="Molybdopterin biosynthesis moea protein, domain 2"/>
    <property type="match status" value="1"/>
</dbReference>
<name>A0A9D3AJC6_9FIRM</name>
<dbReference type="InterPro" id="IPR001453">
    <property type="entry name" value="MoaB/Mog_dom"/>
</dbReference>
<dbReference type="FunFam" id="3.40.980.10:FF:000004">
    <property type="entry name" value="Molybdopterin molybdenumtransferase"/>
    <property type="match status" value="1"/>
</dbReference>
<comment type="catalytic activity">
    <reaction evidence="11">
        <text>adenylyl-molybdopterin + molybdate = Mo-molybdopterin + AMP + H(+)</text>
        <dbReference type="Rhea" id="RHEA:35047"/>
        <dbReference type="ChEBI" id="CHEBI:15378"/>
        <dbReference type="ChEBI" id="CHEBI:36264"/>
        <dbReference type="ChEBI" id="CHEBI:62727"/>
        <dbReference type="ChEBI" id="CHEBI:71302"/>
        <dbReference type="ChEBI" id="CHEBI:456215"/>
        <dbReference type="EC" id="2.10.1.1"/>
    </reaction>
</comment>
<evidence type="ECO:0000256" key="6">
    <source>
        <dbReference type="ARBA" id="ARBA00022679"/>
    </source>
</evidence>
<dbReference type="Gene3D" id="2.170.190.11">
    <property type="entry name" value="Molybdopterin biosynthesis moea protein, domain 3"/>
    <property type="match status" value="1"/>
</dbReference>
<dbReference type="EC" id="2.7.7.77" evidence="12"/>
<evidence type="ECO:0000256" key="5">
    <source>
        <dbReference type="ARBA" id="ARBA00022505"/>
    </source>
</evidence>
<dbReference type="GO" id="GO:0005525">
    <property type="term" value="F:GTP binding"/>
    <property type="evidence" value="ECO:0007669"/>
    <property type="project" value="UniProtKB-UniRule"/>
</dbReference>
<comment type="catalytic activity">
    <reaction evidence="12">
        <text>Mo-molybdopterin + GTP + H(+) = Mo-molybdopterin guanine dinucleotide + diphosphate</text>
        <dbReference type="Rhea" id="RHEA:34243"/>
        <dbReference type="ChEBI" id="CHEBI:15378"/>
        <dbReference type="ChEBI" id="CHEBI:33019"/>
        <dbReference type="ChEBI" id="CHEBI:37565"/>
        <dbReference type="ChEBI" id="CHEBI:71302"/>
        <dbReference type="ChEBI" id="CHEBI:71310"/>
        <dbReference type="EC" id="2.7.7.77"/>
    </reaction>
</comment>
<reference evidence="14" key="2">
    <citation type="submission" date="2021-09" db="EMBL/GenBank/DDBJ databases">
        <authorList>
            <person name="Gilroy R."/>
        </authorList>
    </citation>
    <scope>NUCLEOTIDE SEQUENCE</scope>
    <source>
        <strain evidence="14">USAMLcec4-12693</strain>
    </source>
</reference>
<dbReference type="PANTHER" id="PTHR10192">
    <property type="entry name" value="MOLYBDOPTERIN BIOSYNTHESIS PROTEIN"/>
    <property type="match status" value="1"/>
</dbReference>